<dbReference type="PANTHER" id="PTHR43289:SF6">
    <property type="entry name" value="SERINE_THREONINE-PROTEIN KINASE NEKL-3"/>
    <property type="match status" value="1"/>
</dbReference>
<dbReference type="STRING" id="1619308.B5808_07580"/>
<dbReference type="AlphaFoldDB" id="A0A1X9LQ84"/>
<keyword evidence="9" id="KW-0472">Membrane</keyword>
<dbReference type="Pfam" id="PF00069">
    <property type="entry name" value="Pkinase"/>
    <property type="match status" value="1"/>
</dbReference>
<protein>
    <recommendedName>
        <fullName evidence="1">non-specific serine/threonine protein kinase</fullName>
        <ecNumber evidence="1">2.7.11.1</ecNumber>
    </recommendedName>
</protein>
<dbReference type="InterPro" id="IPR000719">
    <property type="entry name" value="Prot_kinase_dom"/>
</dbReference>
<dbReference type="PROSITE" id="PS50011">
    <property type="entry name" value="PROTEIN_KINASE_DOM"/>
    <property type="match status" value="1"/>
</dbReference>
<dbReference type="GO" id="GO:0005524">
    <property type="term" value="F:ATP binding"/>
    <property type="evidence" value="ECO:0007669"/>
    <property type="project" value="UniProtKB-UniRule"/>
</dbReference>
<evidence type="ECO:0000256" key="6">
    <source>
        <dbReference type="ARBA" id="ARBA00022840"/>
    </source>
</evidence>
<dbReference type="KEGG" id="cphy:B5808_07580"/>
<dbReference type="EMBL" id="CP020715">
    <property type="protein sequence ID" value="ARJ07277.1"/>
    <property type="molecule type" value="Genomic_DNA"/>
</dbReference>
<dbReference type="InterPro" id="IPR011009">
    <property type="entry name" value="Kinase-like_dom_sf"/>
</dbReference>
<evidence type="ECO:0000256" key="4">
    <source>
        <dbReference type="ARBA" id="ARBA00022741"/>
    </source>
</evidence>
<dbReference type="SMART" id="SM00220">
    <property type="entry name" value="S_TKc"/>
    <property type="match status" value="1"/>
</dbReference>
<evidence type="ECO:0000313" key="11">
    <source>
        <dbReference type="EMBL" id="ARJ07277.1"/>
    </source>
</evidence>
<keyword evidence="12" id="KW-1185">Reference proteome</keyword>
<evidence type="ECO:0000259" key="10">
    <source>
        <dbReference type="PROSITE" id="PS50011"/>
    </source>
</evidence>
<name>A0A1X9LQ84_9MICO</name>
<organism evidence="11 12">
    <name type="scientific">Cnuibacter physcomitrellae</name>
    <dbReference type="NCBI Taxonomy" id="1619308"/>
    <lineage>
        <taxon>Bacteria</taxon>
        <taxon>Bacillati</taxon>
        <taxon>Actinomycetota</taxon>
        <taxon>Actinomycetes</taxon>
        <taxon>Micrococcales</taxon>
        <taxon>Microbacteriaceae</taxon>
        <taxon>Cnuibacter</taxon>
    </lineage>
</organism>
<feature type="transmembrane region" description="Helical" evidence="9">
    <location>
        <begin position="361"/>
        <end position="381"/>
    </location>
</feature>
<dbReference type="InterPro" id="IPR008271">
    <property type="entry name" value="Ser/Thr_kinase_AS"/>
</dbReference>
<keyword evidence="3" id="KW-0808">Transferase</keyword>
<feature type="domain" description="Protein kinase" evidence="10">
    <location>
        <begin position="17"/>
        <end position="280"/>
    </location>
</feature>
<keyword evidence="6 7" id="KW-0067">ATP-binding</keyword>
<dbReference type="CDD" id="cd14014">
    <property type="entry name" value="STKc_PknB_like"/>
    <property type="match status" value="1"/>
</dbReference>
<gene>
    <name evidence="11" type="ORF">B5808_07580</name>
</gene>
<dbReference type="PROSITE" id="PS00108">
    <property type="entry name" value="PROTEIN_KINASE_ST"/>
    <property type="match status" value="1"/>
</dbReference>
<keyword evidence="5 11" id="KW-0418">Kinase</keyword>
<keyword evidence="9" id="KW-0812">Transmembrane</keyword>
<feature type="region of interest" description="Disordered" evidence="8">
    <location>
        <begin position="303"/>
        <end position="354"/>
    </location>
</feature>
<dbReference type="Gene3D" id="1.10.510.10">
    <property type="entry name" value="Transferase(Phosphotransferase) domain 1"/>
    <property type="match status" value="1"/>
</dbReference>
<keyword evidence="4 7" id="KW-0547">Nucleotide-binding</keyword>
<dbReference type="PANTHER" id="PTHR43289">
    <property type="entry name" value="MITOGEN-ACTIVATED PROTEIN KINASE KINASE KINASE 20-RELATED"/>
    <property type="match status" value="1"/>
</dbReference>
<evidence type="ECO:0000256" key="7">
    <source>
        <dbReference type="PROSITE-ProRule" id="PRU10141"/>
    </source>
</evidence>
<keyword evidence="9" id="KW-1133">Transmembrane helix</keyword>
<evidence type="ECO:0000256" key="3">
    <source>
        <dbReference type="ARBA" id="ARBA00022679"/>
    </source>
</evidence>
<evidence type="ECO:0000256" key="2">
    <source>
        <dbReference type="ARBA" id="ARBA00022527"/>
    </source>
</evidence>
<dbReference type="InterPro" id="IPR017441">
    <property type="entry name" value="Protein_kinase_ATP_BS"/>
</dbReference>
<reference evidence="11 12" key="1">
    <citation type="submission" date="2017-04" db="EMBL/GenBank/DDBJ databases">
        <authorList>
            <person name="Afonso C.L."/>
            <person name="Miller P.J."/>
            <person name="Scott M.A."/>
            <person name="Spackman E."/>
            <person name="Goraichik I."/>
            <person name="Dimitrov K.M."/>
            <person name="Suarez D.L."/>
            <person name="Swayne D.E."/>
        </authorList>
    </citation>
    <scope>NUCLEOTIDE SEQUENCE [LARGE SCALE GENOMIC DNA]</scope>
    <source>
        <strain evidence="12">XA(T)</strain>
    </source>
</reference>
<proteinExistence type="predicted"/>
<evidence type="ECO:0000256" key="9">
    <source>
        <dbReference type="SAM" id="Phobius"/>
    </source>
</evidence>
<dbReference type="PROSITE" id="PS00107">
    <property type="entry name" value="PROTEIN_KINASE_ATP"/>
    <property type="match status" value="1"/>
</dbReference>
<dbReference type="GO" id="GO:0004674">
    <property type="term" value="F:protein serine/threonine kinase activity"/>
    <property type="evidence" value="ECO:0007669"/>
    <property type="project" value="UniProtKB-KW"/>
</dbReference>
<evidence type="ECO:0000256" key="1">
    <source>
        <dbReference type="ARBA" id="ARBA00012513"/>
    </source>
</evidence>
<dbReference type="Proteomes" id="UP000192775">
    <property type="component" value="Chromosome"/>
</dbReference>
<accession>A0A1X9LQ84</accession>
<evidence type="ECO:0000256" key="5">
    <source>
        <dbReference type="ARBA" id="ARBA00022777"/>
    </source>
</evidence>
<keyword evidence="2 11" id="KW-0723">Serine/threonine-protein kinase</keyword>
<dbReference type="EC" id="2.7.11.1" evidence="1"/>
<sequence>MTVARRLPSPPPTLPGFTSVRVLGSGGFADVYLFEQTMPRRQVAVKVMLPETVDDAVRRMFRAEADLMARLSAHPSILTVYEAGVSGDGRPYLVMELCSSSLGQRYRTAPLPVAEVLRIGVKIAGALHTAHQEGILHRDVKPSNILVTAYGAPVLSDFGIASTTRASHPGETVGLSIPWSAPEVVSEETTGTVASEVWSLGATLYSLLAGRSPFEEPGRSLPPGELVRRITRAKPARIGRDDVPEALARCLARTLSKNPAARPASALELLRELQGIETSLGLTQTAAEVAVAEWATDYARDTDDRTVLSTPPAGGTVPSRRRRRHPTAPSVGAVAQSASHDSDRTHVARGGAAPRSRRAPLLLGAGALAVVALGAGGLILAQQAAQPSIPKVGEITARVEGDRLVFSWADPGLTSQDSYRVATRDGVTSVQRTAEFSADATAGGSVCISVAVLRAGRAGEPSAEKCASVP</sequence>
<dbReference type="SUPFAM" id="SSF56112">
    <property type="entry name" value="Protein kinase-like (PK-like)"/>
    <property type="match status" value="1"/>
</dbReference>
<evidence type="ECO:0000313" key="12">
    <source>
        <dbReference type="Proteomes" id="UP000192775"/>
    </source>
</evidence>
<feature type="binding site" evidence="7">
    <location>
        <position position="46"/>
    </location>
    <ligand>
        <name>ATP</name>
        <dbReference type="ChEBI" id="CHEBI:30616"/>
    </ligand>
</feature>
<dbReference type="Gene3D" id="3.30.200.20">
    <property type="entry name" value="Phosphorylase Kinase, domain 1"/>
    <property type="match status" value="1"/>
</dbReference>
<evidence type="ECO:0000256" key="8">
    <source>
        <dbReference type="SAM" id="MobiDB-lite"/>
    </source>
</evidence>